<gene>
    <name evidence="2" type="primary">Ttn</name>
    <name evidence="2" type="ORF">SNEC2469_LOCUS11379</name>
</gene>
<feature type="transmembrane region" description="Helical" evidence="1">
    <location>
        <begin position="367"/>
        <end position="389"/>
    </location>
</feature>
<feature type="transmembrane region" description="Helical" evidence="1">
    <location>
        <begin position="490"/>
        <end position="509"/>
    </location>
</feature>
<accession>A0A812R0F8</accession>
<dbReference type="OrthoDB" id="3266428at2759"/>
<name>A0A812R0F8_9DINO</name>
<dbReference type="EMBL" id="CAJNJA010018055">
    <property type="protein sequence ID" value="CAE7414009.1"/>
    <property type="molecule type" value="Genomic_DNA"/>
</dbReference>
<keyword evidence="3" id="KW-1185">Reference proteome</keyword>
<feature type="non-terminal residue" evidence="2">
    <location>
        <position position="663"/>
    </location>
</feature>
<evidence type="ECO:0000313" key="2">
    <source>
        <dbReference type="EMBL" id="CAE7414009.1"/>
    </source>
</evidence>
<protein>
    <submittedName>
        <fullName evidence="2">Ttn protein</fullName>
    </submittedName>
</protein>
<proteinExistence type="predicted"/>
<keyword evidence="1" id="KW-0472">Membrane</keyword>
<dbReference type="AlphaFoldDB" id="A0A812R0F8"/>
<comment type="caution">
    <text evidence="2">The sequence shown here is derived from an EMBL/GenBank/DDBJ whole genome shotgun (WGS) entry which is preliminary data.</text>
</comment>
<keyword evidence="1" id="KW-1133">Transmembrane helix</keyword>
<sequence>FDPPPGLESVAVNEVLLTSRWSTDLSWRWERQKQINALETDAAVTNLRQLAREKKDTRSVHILDSSCARGAVTKGRSSAKLLRPSLRKAAAISVAGGLFPAFVYGPTRLNVSDDPTREVPLREPHGCSALQGFEEEDFSSLCALSGASKNRGRWIRLSLLLAAGEGRTHELVGALHDFPQVRHCPAQPVPGLFLAELTPLHSVLNRGTPKPYHLGLLLDPLPRQRRDRFASEDSALFWTTAAYVHGSFAGLRKACFRFPLSSASVCKIVRGVCNNRFPFASVALLRDVSSGLHRDSNNGQAWCSPLGPSLRDKCGLKVVRAIRPFSPEQLWGARLRAAQCGFLGKDDTVRRVVVSPWTLTPPGFPGLLSLFFLFWTLSFLFLGFAWAVLAPRNKADLADLAAAFSRWLVEVGGFDLRALIEAKPFDAEMIVDWLVCYGKDLYGSGRPYWHYAETVNAVPAMRPVLRRQVQAAWDLGFAWLSEEPSTHHTAVPAVVLVAILAACLSWGWVAEAGCFALAFGGLMRIGEVLPATRSSLVLPEAQDLVMIIIMAFRGLRGDQKLWPMSSQTLRKRLDQDSELVRRRGRWASAKIMEIYLQEVSATVYLPSLPREQKHRVAQIAATFSGILQQAWAWTCQGIERNIWYRLWPEDDLHTPGNCGKYGT</sequence>
<dbReference type="Proteomes" id="UP000601435">
    <property type="component" value="Unassembled WGS sequence"/>
</dbReference>
<evidence type="ECO:0000256" key="1">
    <source>
        <dbReference type="SAM" id="Phobius"/>
    </source>
</evidence>
<organism evidence="2 3">
    <name type="scientific">Symbiodinium necroappetens</name>
    <dbReference type="NCBI Taxonomy" id="1628268"/>
    <lineage>
        <taxon>Eukaryota</taxon>
        <taxon>Sar</taxon>
        <taxon>Alveolata</taxon>
        <taxon>Dinophyceae</taxon>
        <taxon>Suessiales</taxon>
        <taxon>Symbiodiniaceae</taxon>
        <taxon>Symbiodinium</taxon>
    </lineage>
</organism>
<evidence type="ECO:0000313" key="3">
    <source>
        <dbReference type="Proteomes" id="UP000601435"/>
    </source>
</evidence>
<reference evidence="2" key="1">
    <citation type="submission" date="2021-02" db="EMBL/GenBank/DDBJ databases">
        <authorList>
            <person name="Dougan E. K."/>
            <person name="Rhodes N."/>
            <person name="Thang M."/>
            <person name="Chan C."/>
        </authorList>
    </citation>
    <scope>NUCLEOTIDE SEQUENCE</scope>
</reference>
<keyword evidence="1" id="KW-0812">Transmembrane</keyword>